<dbReference type="GO" id="GO:0009653">
    <property type="term" value="P:anatomical structure morphogenesis"/>
    <property type="evidence" value="ECO:0007669"/>
    <property type="project" value="UniProtKB-ARBA"/>
</dbReference>
<dbReference type="InterPro" id="IPR018980">
    <property type="entry name" value="FERM_PH-like_C"/>
</dbReference>
<dbReference type="InterPro" id="IPR000242">
    <property type="entry name" value="PTP_cat"/>
</dbReference>
<dbReference type="GO" id="GO:0004725">
    <property type="term" value="F:protein tyrosine phosphatase activity"/>
    <property type="evidence" value="ECO:0007669"/>
    <property type="project" value="InterPro"/>
</dbReference>
<keyword evidence="7" id="KW-1185">Reference proteome</keyword>
<dbReference type="SUPFAM" id="SSF50729">
    <property type="entry name" value="PH domain-like"/>
    <property type="match status" value="1"/>
</dbReference>
<dbReference type="Gene3D" id="3.90.190.10">
    <property type="entry name" value="Protein tyrosine phosphatase superfamily"/>
    <property type="match status" value="2"/>
</dbReference>
<dbReference type="InterPro" id="IPR016130">
    <property type="entry name" value="Tyr_Pase_AS"/>
</dbReference>
<feature type="region of interest" description="Disordered" evidence="1">
    <location>
        <begin position="266"/>
        <end position="297"/>
    </location>
</feature>
<sequence>MFESVSRRAFSSSSGTYNVRASELARERKLNVFNVTVVFLDDTQNSFQIDRWLDANKSVKKQVGTNAQFWLAVRFYPPEPSRLAEEYTRYLLCLQLRKLLLDGRMSATKNTALLLASFTAQQTADDERRIRELHKLHRGQTPADAEANFLEHAKRLDCYGVESYPAKRIKAELCYSPLVLYPFPFKCLKVSSDAVIKSIRDILGSESYDTVLGFNMRSGRAAKALWRCSVERHGFFRLRAPRRRPLFGALGALAGLGAPRLTRTESQALEDARRSRSSNRAFVRRSSSRNRELSPGKLSVGAPVTALAAASRGARVTDHEELTPRAAWTDEQKTGFGLVSVSAAIQLKLRPKPKLNSNDFALGWMTLVKQLKLVILEAQCHLISLELRPLESEGGYLERALRVPLSYVDESESGEEGGVIGVISGVGGVVGNGSPDERVTVHLNPGPDGRFGFNVRGGRGTPVLVSRVAPHTRAHLQEGDQVISINGVEVEDLPHEQLVQMIRNTRGVLTLVLKPNAVYETEEPVPEEPAVCFVPLGSAHCDGDALEQSMLLLGDSLASGAALKQYETLLRKLPEESLAVSRLPQNLNKNRYRDIAPYDNSRVVLKNNPTGDYINASYINIEIPTSDLVLTYIATQGPLPSTVGDFWHMVWESESSLIVMLTVLVERGRAKCHQYWPRVGAGAMRATPSLTVSTTSEQNLGHYTRREMTLKESTSGGVRTVTQLQYTAWPDHGVPDDAAAFIQFTQLCAKLRDRFEQPVTNNYNTINIDQFMKSCGVSAVRRPSAPLSPTPLSTCPEPHVGSLQLAAHVAITPKRSESLNLVYCALRSPTLTCIYFTGNEHGFVKGSQDFFYMRVDVPTVVEELEGDKRPALNPPMIVHCSAGVGRTGALILAETALELLQRRQPVYPLDLVVGMRTQRPMCVQNAVWTCLLNVTYIALACFSIYIMLRYKVD</sequence>
<dbReference type="InterPro" id="IPR003595">
    <property type="entry name" value="Tyr_Pase_cat"/>
</dbReference>
<evidence type="ECO:0000313" key="7">
    <source>
        <dbReference type="Proteomes" id="UP000299102"/>
    </source>
</evidence>
<name>A0A4C1Z1E3_EUMVA</name>
<dbReference type="InterPro" id="IPR029021">
    <property type="entry name" value="Prot-tyrosine_phosphatase-like"/>
</dbReference>
<dbReference type="PROSITE" id="PS50056">
    <property type="entry name" value="TYR_PHOSPHATASE_2"/>
    <property type="match status" value="1"/>
</dbReference>
<evidence type="ECO:0000256" key="2">
    <source>
        <dbReference type="SAM" id="Phobius"/>
    </source>
</evidence>
<dbReference type="SMART" id="SM00404">
    <property type="entry name" value="PTPc_motif"/>
    <property type="match status" value="1"/>
</dbReference>
<feature type="domain" description="Tyrosine-protein phosphatase" evidence="3">
    <location>
        <begin position="562"/>
        <end position="925"/>
    </location>
</feature>
<dbReference type="Gene3D" id="2.30.42.10">
    <property type="match status" value="1"/>
</dbReference>
<dbReference type="EMBL" id="BGZK01001491">
    <property type="protein sequence ID" value="GBP80993.1"/>
    <property type="molecule type" value="Genomic_DNA"/>
</dbReference>
<comment type="caution">
    <text evidence="6">The sequence shown here is derived from an EMBL/GenBank/DDBJ whole genome shotgun (WGS) entry which is preliminary data.</text>
</comment>
<keyword evidence="2" id="KW-0812">Transmembrane</keyword>
<dbReference type="GO" id="GO:0048666">
    <property type="term" value="P:neuron development"/>
    <property type="evidence" value="ECO:0007669"/>
    <property type="project" value="UniProtKB-ARBA"/>
</dbReference>
<dbReference type="OrthoDB" id="5854685at2759"/>
<dbReference type="Pfam" id="PF09380">
    <property type="entry name" value="FERM_C"/>
    <property type="match status" value="1"/>
</dbReference>
<dbReference type="SUPFAM" id="SSF52799">
    <property type="entry name" value="(Phosphotyrosine protein) phosphatases II"/>
    <property type="match status" value="1"/>
</dbReference>
<dbReference type="CDD" id="cd14473">
    <property type="entry name" value="FERM_B-lobe"/>
    <property type="match status" value="1"/>
</dbReference>
<dbReference type="AlphaFoldDB" id="A0A4C1Z1E3"/>
<feature type="transmembrane region" description="Helical" evidence="2">
    <location>
        <begin position="926"/>
        <end position="948"/>
    </location>
</feature>
<gene>
    <name evidence="6" type="primary">Ptpn4</name>
    <name evidence="6" type="ORF">EVAR_62455_1</name>
</gene>
<evidence type="ECO:0000259" key="3">
    <source>
        <dbReference type="PROSITE" id="PS50055"/>
    </source>
</evidence>
<reference evidence="6 7" key="1">
    <citation type="journal article" date="2019" name="Commun. Biol.">
        <title>The bagworm genome reveals a unique fibroin gene that provides high tensile strength.</title>
        <authorList>
            <person name="Kono N."/>
            <person name="Nakamura H."/>
            <person name="Ohtoshi R."/>
            <person name="Tomita M."/>
            <person name="Numata K."/>
            <person name="Arakawa K."/>
        </authorList>
    </citation>
    <scope>NUCLEOTIDE SEQUENCE [LARGE SCALE GENOMIC DNA]</scope>
</reference>
<organism evidence="6 7">
    <name type="scientific">Eumeta variegata</name>
    <name type="common">Bagworm moth</name>
    <name type="synonym">Eumeta japonica</name>
    <dbReference type="NCBI Taxonomy" id="151549"/>
    <lineage>
        <taxon>Eukaryota</taxon>
        <taxon>Metazoa</taxon>
        <taxon>Ecdysozoa</taxon>
        <taxon>Arthropoda</taxon>
        <taxon>Hexapoda</taxon>
        <taxon>Insecta</taxon>
        <taxon>Pterygota</taxon>
        <taxon>Neoptera</taxon>
        <taxon>Endopterygota</taxon>
        <taxon>Lepidoptera</taxon>
        <taxon>Glossata</taxon>
        <taxon>Ditrysia</taxon>
        <taxon>Tineoidea</taxon>
        <taxon>Psychidae</taxon>
        <taxon>Oiketicinae</taxon>
        <taxon>Eumeta</taxon>
    </lineage>
</organism>
<keyword evidence="2" id="KW-0472">Membrane</keyword>
<dbReference type="SUPFAM" id="SSF47031">
    <property type="entry name" value="Second domain of FERM"/>
    <property type="match status" value="1"/>
</dbReference>
<dbReference type="InterPro" id="IPR019749">
    <property type="entry name" value="Band_41_domain"/>
</dbReference>
<dbReference type="InterPro" id="IPR001478">
    <property type="entry name" value="PDZ"/>
</dbReference>
<dbReference type="InterPro" id="IPR019747">
    <property type="entry name" value="FERM_CS"/>
</dbReference>
<dbReference type="InterPro" id="IPR036034">
    <property type="entry name" value="PDZ_sf"/>
</dbReference>
<evidence type="ECO:0000259" key="4">
    <source>
        <dbReference type="PROSITE" id="PS50056"/>
    </source>
</evidence>
<dbReference type="Pfam" id="PF00373">
    <property type="entry name" value="FERM_M"/>
    <property type="match status" value="1"/>
</dbReference>
<evidence type="ECO:0000256" key="1">
    <source>
        <dbReference type="SAM" id="MobiDB-lite"/>
    </source>
</evidence>
<feature type="domain" description="PDZ" evidence="5">
    <location>
        <begin position="440"/>
        <end position="517"/>
    </location>
</feature>
<dbReference type="InterPro" id="IPR014352">
    <property type="entry name" value="FERM/acyl-CoA-bd_prot_sf"/>
</dbReference>
<keyword evidence="2" id="KW-1133">Transmembrane helix</keyword>
<dbReference type="PROSITE" id="PS50106">
    <property type="entry name" value="PDZ"/>
    <property type="match status" value="1"/>
</dbReference>
<dbReference type="Gene3D" id="1.20.80.10">
    <property type="match status" value="2"/>
</dbReference>
<protein>
    <submittedName>
        <fullName evidence="6">Tyrosine-protein phosphatase non-receptor type 4</fullName>
    </submittedName>
</protein>
<dbReference type="GO" id="GO:0048513">
    <property type="term" value="P:animal organ development"/>
    <property type="evidence" value="ECO:0007669"/>
    <property type="project" value="UniProtKB-ARBA"/>
</dbReference>
<dbReference type="PROSITE" id="PS00383">
    <property type="entry name" value="TYR_PHOSPHATASE_1"/>
    <property type="match status" value="1"/>
</dbReference>
<dbReference type="Pfam" id="PF00102">
    <property type="entry name" value="Y_phosphatase"/>
    <property type="match status" value="2"/>
</dbReference>
<dbReference type="STRING" id="151549.A0A4C1Z1E3"/>
<accession>A0A4C1Z1E3</accession>
<dbReference type="PROSITE" id="PS50055">
    <property type="entry name" value="TYR_PHOSPHATASE_PTP"/>
    <property type="match status" value="1"/>
</dbReference>
<dbReference type="SUPFAM" id="SSF50156">
    <property type="entry name" value="PDZ domain-like"/>
    <property type="match status" value="1"/>
</dbReference>
<dbReference type="SMART" id="SM00194">
    <property type="entry name" value="PTPc"/>
    <property type="match status" value="1"/>
</dbReference>
<dbReference type="PANTHER" id="PTHR45706">
    <property type="entry name" value="TYROSINE-PROTEIN PHOSPHATASE"/>
    <property type="match status" value="1"/>
</dbReference>
<evidence type="ECO:0000313" key="6">
    <source>
        <dbReference type="EMBL" id="GBP80993.1"/>
    </source>
</evidence>
<dbReference type="Proteomes" id="UP000299102">
    <property type="component" value="Unassembled WGS sequence"/>
</dbReference>
<dbReference type="PRINTS" id="PR00700">
    <property type="entry name" value="PRTYPHPHTASE"/>
</dbReference>
<proteinExistence type="predicted"/>
<dbReference type="InterPro" id="IPR019748">
    <property type="entry name" value="FERM_central"/>
</dbReference>
<keyword evidence="6" id="KW-0675">Receptor</keyword>
<dbReference type="PROSITE" id="PS00660">
    <property type="entry name" value="FERM_1"/>
    <property type="match status" value="1"/>
</dbReference>
<evidence type="ECO:0000259" key="5">
    <source>
        <dbReference type="PROSITE" id="PS50106"/>
    </source>
</evidence>
<dbReference type="InterPro" id="IPR000387">
    <property type="entry name" value="Tyr_Pase_dom"/>
</dbReference>
<dbReference type="SMART" id="SM00295">
    <property type="entry name" value="B41"/>
    <property type="match status" value="1"/>
</dbReference>
<dbReference type="Pfam" id="PF00595">
    <property type="entry name" value="PDZ"/>
    <property type="match status" value="1"/>
</dbReference>
<dbReference type="PANTHER" id="PTHR45706:SF4">
    <property type="entry name" value="TYROSINE-PROTEIN PHOSPHATASE"/>
    <property type="match status" value="1"/>
</dbReference>
<dbReference type="SMART" id="SM00228">
    <property type="entry name" value="PDZ"/>
    <property type="match status" value="1"/>
</dbReference>
<dbReference type="InterPro" id="IPR035963">
    <property type="entry name" value="FERM_2"/>
</dbReference>
<feature type="domain" description="Tyrosine specific protein phosphatases" evidence="4">
    <location>
        <begin position="855"/>
        <end position="925"/>
    </location>
</feature>